<dbReference type="GO" id="GO:0000184">
    <property type="term" value="P:nuclear-transcribed mRNA catabolic process, nonsense-mediated decay"/>
    <property type="evidence" value="ECO:0007669"/>
    <property type="project" value="UniProtKB-KW"/>
</dbReference>
<protein>
    <submittedName>
        <fullName evidence="3">SJCHGC07078 protein</fullName>
    </submittedName>
</protein>
<accession>Q5DGL1</accession>
<organism evidence="3">
    <name type="scientific">Schistosoma japonicum</name>
    <name type="common">Blood fluke</name>
    <dbReference type="NCBI Taxonomy" id="6182"/>
    <lineage>
        <taxon>Eukaryota</taxon>
        <taxon>Metazoa</taxon>
        <taxon>Spiralia</taxon>
        <taxon>Lophotrochozoa</taxon>
        <taxon>Platyhelminthes</taxon>
        <taxon>Trematoda</taxon>
        <taxon>Digenea</taxon>
        <taxon>Strigeidida</taxon>
        <taxon>Schistosomatoidea</taxon>
        <taxon>Schistosomatidae</taxon>
        <taxon>Schistosoma</taxon>
    </lineage>
</organism>
<dbReference type="PANTHER" id="PTHR14270">
    <property type="entry name" value="NONSENSE-MEDIATED MRNA DECAY FACTOR SMG9"/>
    <property type="match status" value="1"/>
</dbReference>
<proteinExistence type="evidence at transcript level"/>
<dbReference type="EMBL" id="AY813313">
    <property type="protein sequence ID" value="AAW25045.1"/>
    <property type="molecule type" value="mRNA"/>
</dbReference>
<dbReference type="PANTHER" id="PTHR14270:SF0">
    <property type="entry name" value="NONSENSE-MEDIATED MRNA DECAY FACTOR SMG9"/>
    <property type="match status" value="1"/>
</dbReference>
<evidence type="ECO:0000256" key="2">
    <source>
        <dbReference type="ARBA" id="ARBA00023161"/>
    </source>
</evidence>
<reference evidence="3" key="2">
    <citation type="journal article" date="2006" name="PLoS Pathog.">
        <title>New perspectives on host-parasite interplay by comparative transcriptomic and proteomic analyses of Schistosoma japonicum.</title>
        <authorList>
            <person name="Liu F."/>
            <person name="Lu J."/>
            <person name="Hu W."/>
            <person name="Wang S.Y."/>
            <person name="Cui S.J."/>
            <person name="Chi M."/>
            <person name="Yan Q."/>
            <person name="Wang X.R."/>
            <person name="Song H.D."/>
            <person name="Xu X.N."/>
            <person name="Wang J.J."/>
            <person name="Zhang X.L."/>
            <person name="Zhang X."/>
            <person name="Wang Z.Q."/>
            <person name="Xue C.L."/>
            <person name="Brindley P.J."/>
            <person name="McManus D.P."/>
            <person name="Yang P.Y."/>
            <person name="Feng Z."/>
            <person name="Chen Z."/>
            <person name="Han Z.G."/>
        </authorList>
    </citation>
    <scope>NUCLEOTIDE SEQUENCE</scope>
</reference>
<dbReference type="InterPro" id="IPR039177">
    <property type="entry name" value="SMG9"/>
</dbReference>
<evidence type="ECO:0000313" key="3">
    <source>
        <dbReference type="EMBL" id="AAW25045.1"/>
    </source>
</evidence>
<dbReference type="AlphaFoldDB" id="Q5DGL1"/>
<reference evidence="3" key="1">
    <citation type="submission" date="2004-11" db="EMBL/GenBank/DDBJ databases">
        <title>The full-length cDNA sequences of Schistosoma japonicum genes.</title>
        <authorList>
            <person name="Han Z."/>
        </authorList>
    </citation>
    <scope>NUCLEOTIDE SEQUENCE</scope>
</reference>
<evidence type="ECO:0000256" key="1">
    <source>
        <dbReference type="ARBA" id="ARBA00007712"/>
    </source>
</evidence>
<comment type="similarity">
    <text evidence="1">Belongs to the SMG9 family.</text>
</comment>
<dbReference type="InterPro" id="IPR027417">
    <property type="entry name" value="P-loop_NTPase"/>
</dbReference>
<dbReference type="SUPFAM" id="SSF52540">
    <property type="entry name" value="P-loop containing nucleoside triphosphate hydrolases"/>
    <property type="match status" value="1"/>
</dbReference>
<dbReference type="Gene3D" id="3.40.50.300">
    <property type="entry name" value="P-loop containing nucleotide triphosphate hydrolases"/>
    <property type="match status" value="1"/>
</dbReference>
<name>Q5DGL1_SCHJA</name>
<sequence length="193" mass="21253">MKKEQIKSIADFFSTPLDEDELIDGESKPDELYTLCDDPMQVPIKLIDEHLRFVDIATVQDLFVENSGFLVVGAIGLQGSGKSSVLNILANCISDDCGVFNAPFNVQTIKDVLTNSPCTGGINLYITQDRVILLDTQPLLSFALTNYHTHLVASANVKSSTSGTHPELSPLIGPGNGTWMFGLKWLLYRLFRF</sequence>
<keyword evidence="2" id="KW-0866">Nonsense-mediated mRNA decay</keyword>